<evidence type="ECO:0000256" key="3">
    <source>
        <dbReference type="ARBA" id="ARBA00022475"/>
    </source>
</evidence>
<sequence length="388" mass="44921">MTAQAPTPFAGRARLRAALPFWLSLGLIPLAWFVAGRGGWTIALLPIATWWLFILLDALLGAEERNADPGTAEAELRWYRLVTYLWLPAQVVTLFGILAWVTRSDHLDPVGQWALFAALGILSGTIGINYSHELMHQKPRWERWLADILLAMVLYSHFRSEHLLVHHRHVGTPRDPVTARYGEGFYRFFLRVLRQSPVSAFRAEAAMQARRSRPWWHRSNPFWRYWALQGGFVLLALVLGGPWGLFLFLTQAFWAVFQLELVNYVEHYGLTRRHLGGGRYEHVLPRHSWNADHKASNWLLINLQRHSDHHYKPDRRFPLLQTYADEEAPQLPYGYPVMTLAALVPPLWRRVMNTRVRDWRARYYPDIADWRPYNRGTLPPSGGAARGA</sequence>
<evidence type="ECO:0000256" key="9">
    <source>
        <dbReference type="ARBA" id="ARBA00023004"/>
    </source>
</evidence>
<evidence type="ECO:0000256" key="10">
    <source>
        <dbReference type="ARBA" id="ARBA00023033"/>
    </source>
</evidence>
<evidence type="ECO:0000256" key="7">
    <source>
        <dbReference type="ARBA" id="ARBA00022989"/>
    </source>
</evidence>
<keyword evidence="7 12" id="KW-1133">Transmembrane helix</keyword>
<feature type="transmembrane region" description="Helical" evidence="12">
    <location>
        <begin position="40"/>
        <end position="60"/>
    </location>
</feature>
<evidence type="ECO:0000256" key="8">
    <source>
        <dbReference type="ARBA" id="ARBA00023002"/>
    </source>
</evidence>
<dbReference type="RefSeq" id="WP_073328558.1">
    <property type="nucleotide sequence ID" value="NZ_FQYO01000003.1"/>
</dbReference>
<protein>
    <submittedName>
        <fullName evidence="14">Alkane 1-monooxygenase</fullName>
    </submittedName>
</protein>
<dbReference type="GO" id="GO:0004497">
    <property type="term" value="F:monooxygenase activity"/>
    <property type="evidence" value="ECO:0007669"/>
    <property type="project" value="UniProtKB-KW"/>
</dbReference>
<feature type="transmembrane region" description="Helical" evidence="12">
    <location>
        <begin position="113"/>
        <end position="130"/>
    </location>
</feature>
<evidence type="ECO:0000256" key="1">
    <source>
        <dbReference type="ARBA" id="ARBA00004429"/>
    </source>
</evidence>
<keyword evidence="11 12" id="KW-0472">Membrane</keyword>
<dbReference type="InterPro" id="IPR005804">
    <property type="entry name" value="FA_desaturase_dom"/>
</dbReference>
<name>A0A1M6E2L5_9RHOB</name>
<dbReference type="EMBL" id="FQYO01000003">
    <property type="protein sequence ID" value="SHI79736.1"/>
    <property type="molecule type" value="Genomic_DNA"/>
</dbReference>
<organism evidence="14 15">
    <name type="scientific">Wenxinia saemankumensis</name>
    <dbReference type="NCBI Taxonomy" id="1447782"/>
    <lineage>
        <taxon>Bacteria</taxon>
        <taxon>Pseudomonadati</taxon>
        <taxon>Pseudomonadota</taxon>
        <taxon>Alphaproteobacteria</taxon>
        <taxon>Rhodobacterales</taxon>
        <taxon>Roseobacteraceae</taxon>
        <taxon>Wenxinia</taxon>
    </lineage>
</organism>
<keyword evidence="15" id="KW-1185">Reference proteome</keyword>
<keyword evidence="9" id="KW-0408">Iron</keyword>
<evidence type="ECO:0000256" key="11">
    <source>
        <dbReference type="ARBA" id="ARBA00023136"/>
    </source>
</evidence>
<feature type="domain" description="Fatty acid desaturase" evidence="13">
    <location>
        <begin position="113"/>
        <end position="338"/>
    </location>
</feature>
<reference evidence="14 15" key="1">
    <citation type="submission" date="2016-11" db="EMBL/GenBank/DDBJ databases">
        <authorList>
            <person name="Jaros S."/>
            <person name="Januszkiewicz K."/>
            <person name="Wedrychowicz H."/>
        </authorList>
    </citation>
    <scope>NUCLEOTIDE SEQUENCE [LARGE SCALE GENOMIC DNA]</scope>
    <source>
        <strain evidence="14 15">DSM 100565</strain>
    </source>
</reference>
<feature type="transmembrane region" description="Helical" evidence="12">
    <location>
        <begin position="81"/>
        <end position="101"/>
    </location>
</feature>
<dbReference type="GO" id="GO:0006629">
    <property type="term" value="P:lipid metabolic process"/>
    <property type="evidence" value="ECO:0007669"/>
    <property type="project" value="InterPro"/>
</dbReference>
<keyword evidence="8" id="KW-0560">Oxidoreductase</keyword>
<dbReference type="Proteomes" id="UP000184292">
    <property type="component" value="Unassembled WGS sequence"/>
</dbReference>
<feature type="transmembrane region" description="Helical" evidence="12">
    <location>
        <begin position="17"/>
        <end position="34"/>
    </location>
</feature>
<keyword evidence="3" id="KW-1003">Cell membrane</keyword>
<keyword evidence="10 14" id="KW-0503">Monooxygenase</keyword>
<dbReference type="PANTHER" id="PTHR38674">
    <property type="entry name" value="ALKANE 1-MONOOXYGENASE 1"/>
    <property type="match status" value="1"/>
</dbReference>
<gene>
    <name evidence="14" type="ORF">SAMN05444417_1763</name>
</gene>
<dbReference type="CDD" id="cd03512">
    <property type="entry name" value="Alkane-hydroxylase"/>
    <property type="match status" value="1"/>
</dbReference>
<dbReference type="STRING" id="1447782.SAMN05444417_1763"/>
<proteinExistence type="inferred from homology"/>
<dbReference type="GO" id="GO:0005886">
    <property type="term" value="C:plasma membrane"/>
    <property type="evidence" value="ECO:0007669"/>
    <property type="project" value="UniProtKB-SubCell"/>
</dbReference>
<evidence type="ECO:0000313" key="15">
    <source>
        <dbReference type="Proteomes" id="UP000184292"/>
    </source>
</evidence>
<evidence type="ECO:0000256" key="4">
    <source>
        <dbReference type="ARBA" id="ARBA00022519"/>
    </source>
</evidence>
<evidence type="ECO:0000313" key="14">
    <source>
        <dbReference type="EMBL" id="SHI79736.1"/>
    </source>
</evidence>
<dbReference type="Pfam" id="PF00487">
    <property type="entry name" value="FA_desaturase"/>
    <property type="match status" value="1"/>
</dbReference>
<accession>A0A1M6E2L5</accession>
<keyword evidence="6" id="KW-0479">Metal-binding</keyword>
<evidence type="ECO:0000256" key="2">
    <source>
        <dbReference type="ARBA" id="ARBA00010823"/>
    </source>
</evidence>
<keyword evidence="4" id="KW-0997">Cell inner membrane</keyword>
<evidence type="ECO:0000259" key="13">
    <source>
        <dbReference type="Pfam" id="PF00487"/>
    </source>
</evidence>
<evidence type="ECO:0000256" key="12">
    <source>
        <dbReference type="SAM" id="Phobius"/>
    </source>
</evidence>
<dbReference type="AlphaFoldDB" id="A0A1M6E2L5"/>
<dbReference type="InterPro" id="IPR033885">
    <property type="entry name" value="AlkB/XylM"/>
</dbReference>
<comment type="similarity">
    <text evidence="2">Belongs to the fatty acid desaturase type 1 family. AlkB subfamily.</text>
</comment>
<comment type="subcellular location">
    <subcellularLocation>
        <location evidence="1">Cell inner membrane</location>
        <topology evidence="1">Multi-pass membrane protein</topology>
    </subcellularLocation>
</comment>
<dbReference type="PANTHER" id="PTHR38674:SF1">
    <property type="entry name" value="ALKANE 1-MONOOXYGENASE 1"/>
    <property type="match status" value="1"/>
</dbReference>
<evidence type="ECO:0000256" key="5">
    <source>
        <dbReference type="ARBA" id="ARBA00022692"/>
    </source>
</evidence>
<dbReference type="GO" id="GO:0046872">
    <property type="term" value="F:metal ion binding"/>
    <property type="evidence" value="ECO:0007669"/>
    <property type="project" value="UniProtKB-KW"/>
</dbReference>
<keyword evidence="5 12" id="KW-0812">Transmembrane</keyword>
<dbReference type="OrthoDB" id="4759734at2"/>
<evidence type="ECO:0000256" key="6">
    <source>
        <dbReference type="ARBA" id="ARBA00022723"/>
    </source>
</evidence>